<feature type="transmembrane region" description="Helical" evidence="6">
    <location>
        <begin position="380"/>
        <end position="398"/>
    </location>
</feature>
<dbReference type="PANTHER" id="PTHR30619">
    <property type="entry name" value="DNA INTERNALIZATION/COMPETENCE PROTEIN COMEC/REC2"/>
    <property type="match status" value="1"/>
</dbReference>
<dbReference type="InterPro" id="IPR035681">
    <property type="entry name" value="ComA-like_MBL"/>
</dbReference>
<dbReference type="Proteomes" id="UP000709336">
    <property type="component" value="Unassembled WGS sequence"/>
</dbReference>
<protein>
    <submittedName>
        <fullName evidence="8">DNA internalization-related competence protein ComEC/Rec2</fullName>
    </submittedName>
</protein>
<feature type="transmembrane region" description="Helical" evidence="6">
    <location>
        <begin position="215"/>
        <end position="248"/>
    </location>
</feature>
<dbReference type="NCBIfam" id="TIGR00360">
    <property type="entry name" value="ComEC_N-term"/>
    <property type="match status" value="1"/>
</dbReference>
<evidence type="ECO:0000256" key="6">
    <source>
        <dbReference type="SAM" id="Phobius"/>
    </source>
</evidence>
<dbReference type="Gene3D" id="3.60.15.10">
    <property type="entry name" value="Ribonuclease Z/Hydroxyacylglutathione hydrolase-like"/>
    <property type="match status" value="2"/>
</dbReference>
<dbReference type="InterPro" id="IPR001279">
    <property type="entry name" value="Metallo-B-lactamas"/>
</dbReference>
<comment type="subcellular location">
    <subcellularLocation>
        <location evidence="1">Cell membrane</location>
        <topology evidence="1">Multi-pass membrane protein</topology>
    </subcellularLocation>
</comment>
<dbReference type="InterPro" id="IPR036866">
    <property type="entry name" value="RibonucZ/Hydroxyglut_hydro"/>
</dbReference>
<feature type="transmembrane region" description="Helical" evidence="6">
    <location>
        <begin position="171"/>
        <end position="195"/>
    </location>
</feature>
<dbReference type="Pfam" id="PF00753">
    <property type="entry name" value="Lactamase_B"/>
    <property type="match status" value="1"/>
</dbReference>
<reference evidence="8 9" key="1">
    <citation type="submission" date="2020-03" db="EMBL/GenBank/DDBJ databases">
        <title>Alteromonas ponticola sp. nov., isolated from seawater.</title>
        <authorList>
            <person name="Yoon J.-H."/>
            <person name="Kim Y.-O."/>
        </authorList>
    </citation>
    <scope>NUCLEOTIDE SEQUENCE [LARGE SCALE GENOMIC DNA]</scope>
    <source>
        <strain evidence="8 9">MYP5</strain>
    </source>
</reference>
<evidence type="ECO:0000256" key="4">
    <source>
        <dbReference type="ARBA" id="ARBA00022989"/>
    </source>
</evidence>
<feature type="transmembrane region" description="Helical" evidence="6">
    <location>
        <begin position="404"/>
        <end position="421"/>
    </location>
</feature>
<evidence type="ECO:0000313" key="9">
    <source>
        <dbReference type="Proteomes" id="UP000709336"/>
    </source>
</evidence>
<comment type="caution">
    <text evidence="8">The sequence shown here is derived from an EMBL/GenBank/DDBJ whole genome shotgun (WGS) entry which is preliminary data.</text>
</comment>
<organism evidence="8 9">
    <name type="scientific">Alteromonas ponticola</name>
    <dbReference type="NCBI Taxonomy" id="2720613"/>
    <lineage>
        <taxon>Bacteria</taxon>
        <taxon>Pseudomonadati</taxon>
        <taxon>Pseudomonadota</taxon>
        <taxon>Gammaproteobacteria</taxon>
        <taxon>Alteromonadales</taxon>
        <taxon>Alteromonadaceae</taxon>
        <taxon>Alteromonas/Salinimonas group</taxon>
        <taxon>Alteromonas</taxon>
    </lineage>
</organism>
<dbReference type="CDD" id="cd07731">
    <property type="entry name" value="ComA-like_MBL-fold"/>
    <property type="match status" value="1"/>
</dbReference>
<evidence type="ECO:0000256" key="5">
    <source>
        <dbReference type="ARBA" id="ARBA00023136"/>
    </source>
</evidence>
<feature type="transmembrane region" description="Helical" evidence="6">
    <location>
        <begin position="260"/>
        <end position="276"/>
    </location>
</feature>
<feature type="transmembrane region" description="Helical" evidence="6">
    <location>
        <begin position="337"/>
        <end position="360"/>
    </location>
</feature>
<dbReference type="EMBL" id="JAATNW010000001">
    <property type="protein sequence ID" value="NMH58552.1"/>
    <property type="molecule type" value="Genomic_DNA"/>
</dbReference>
<gene>
    <name evidence="8" type="ORF">HCJ96_00750</name>
</gene>
<evidence type="ECO:0000256" key="1">
    <source>
        <dbReference type="ARBA" id="ARBA00004651"/>
    </source>
</evidence>
<evidence type="ECO:0000259" key="7">
    <source>
        <dbReference type="SMART" id="SM00849"/>
    </source>
</evidence>
<dbReference type="PANTHER" id="PTHR30619:SF1">
    <property type="entry name" value="RECOMBINATION PROTEIN 2"/>
    <property type="match status" value="1"/>
</dbReference>
<feature type="transmembrane region" description="Helical" evidence="6">
    <location>
        <begin position="312"/>
        <end position="331"/>
    </location>
</feature>
<dbReference type="NCBIfam" id="TIGR00361">
    <property type="entry name" value="ComEC_Rec2"/>
    <property type="match status" value="1"/>
</dbReference>
<dbReference type="InterPro" id="IPR004797">
    <property type="entry name" value="Competence_ComEC/Rec2"/>
</dbReference>
<dbReference type="InterPro" id="IPR004477">
    <property type="entry name" value="ComEC_N"/>
</dbReference>
<evidence type="ECO:0000256" key="2">
    <source>
        <dbReference type="ARBA" id="ARBA00022475"/>
    </source>
</evidence>
<accession>A0ABX1R0F7</accession>
<keyword evidence="4 6" id="KW-1133">Transmembrane helix</keyword>
<dbReference type="Pfam" id="PF03772">
    <property type="entry name" value="Competence"/>
    <property type="match status" value="1"/>
</dbReference>
<sequence length="709" mass="79070">MASVGHWYTSWQQEVSKFKDDVILTGDVLSVTNGPSFAKIVMKVKSVNDRSAIISPNVILYWYHSAIQLRRHQHIKVSAKLKPAYGLANPGSALKQQWLLSQAVVATGSITANAQPELLLPSFSFHANLSAFLDSRTLTNARWLKAILIGNRDDLSSDDWGIMQATGTAHLFSISGLHMGIIFAWCYTLFAGLIALWQKVLLRASPHYSASKWSLFPLLILTGSYAIIATGALPVVRAWVLISLYLILQYKRVHWSTQDKALIMMCLCLFVFPLSVYSASFYLSVGAVITIWFLLWSFKARTRTIKNKISQLILMQFMLCMMMLPMTMLWFGQISWIAPIANLVFVPLISFAMPFFLLALMVDNLFKFDQGGLLVLADDVMRWMIEFMTLIASFAPAFSTSMNTTPVALCLFIIVFLCLCPPLAYKRVLILLCLIPLITAFLPADTNSWKLHIFDVGQGTALAISQGHEALLIDTGAAFKEGSSMMRQVVIPALRSLNVNKVDTLFISHSDNDHAGGLADFIQYFGAEQGRDVSILSPASGCVAGEQWRWNALRIAAIWPRTPAASGNNFSCVLKVSGPEYSVLLPGDIESSAEYELLYQQPDLSAEILIAPHHGSNTSSTGIFVNAVSPQLVAYTTGFKNRWQFPAEKVVDRYYEIGATQFNTSEHGYIQMRLSEDGIRVTTFRDDIKKRWYLQQTAESSTFSLPLMY</sequence>
<proteinExistence type="predicted"/>
<keyword evidence="2" id="KW-1003">Cell membrane</keyword>
<dbReference type="SMART" id="SM00849">
    <property type="entry name" value="Lactamase_B"/>
    <property type="match status" value="1"/>
</dbReference>
<dbReference type="InterPro" id="IPR052159">
    <property type="entry name" value="Competence_DNA_uptake"/>
</dbReference>
<keyword evidence="9" id="KW-1185">Reference proteome</keyword>
<feature type="domain" description="Metallo-beta-lactamase" evidence="7">
    <location>
        <begin position="458"/>
        <end position="639"/>
    </location>
</feature>
<evidence type="ECO:0000313" key="8">
    <source>
        <dbReference type="EMBL" id="NMH58552.1"/>
    </source>
</evidence>
<keyword evidence="5 6" id="KW-0472">Membrane</keyword>
<dbReference type="SUPFAM" id="SSF56281">
    <property type="entry name" value="Metallo-hydrolase/oxidoreductase"/>
    <property type="match status" value="1"/>
</dbReference>
<keyword evidence="3 6" id="KW-0812">Transmembrane</keyword>
<name>A0ABX1R0F7_9ALTE</name>
<evidence type="ECO:0000256" key="3">
    <source>
        <dbReference type="ARBA" id="ARBA00022692"/>
    </source>
</evidence>